<dbReference type="EMBL" id="MCOG01000259">
    <property type="protein sequence ID" value="ORY21770.1"/>
    <property type="molecule type" value="Genomic_DNA"/>
</dbReference>
<gene>
    <name evidence="1" type="ORF">LY90DRAFT_515898</name>
</gene>
<organism evidence="1 2">
    <name type="scientific">Neocallimastix californiae</name>
    <dbReference type="NCBI Taxonomy" id="1754190"/>
    <lineage>
        <taxon>Eukaryota</taxon>
        <taxon>Fungi</taxon>
        <taxon>Fungi incertae sedis</taxon>
        <taxon>Chytridiomycota</taxon>
        <taxon>Chytridiomycota incertae sedis</taxon>
        <taxon>Neocallimastigomycetes</taxon>
        <taxon>Neocallimastigales</taxon>
        <taxon>Neocallimastigaceae</taxon>
        <taxon>Neocallimastix</taxon>
    </lineage>
</organism>
<evidence type="ECO:0000313" key="1">
    <source>
        <dbReference type="EMBL" id="ORY21770.1"/>
    </source>
</evidence>
<dbReference type="PANTHER" id="PTHR31859:SF1">
    <property type="entry name" value="TETRATRICOPEPTIDE REPEAT PROTEIN 39C"/>
    <property type="match status" value="1"/>
</dbReference>
<evidence type="ECO:0000313" key="2">
    <source>
        <dbReference type="Proteomes" id="UP000193920"/>
    </source>
</evidence>
<comment type="caution">
    <text evidence="1">The sequence shown here is derived from an EMBL/GenBank/DDBJ whole genome shotgun (WGS) entry which is preliminary data.</text>
</comment>
<reference evidence="1 2" key="1">
    <citation type="submission" date="2016-08" db="EMBL/GenBank/DDBJ databases">
        <title>A Parts List for Fungal Cellulosomes Revealed by Comparative Genomics.</title>
        <authorList>
            <consortium name="DOE Joint Genome Institute"/>
            <person name="Haitjema C.H."/>
            <person name="Gilmore S.P."/>
            <person name="Henske J.K."/>
            <person name="Solomon K.V."/>
            <person name="De Groot R."/>
            <person name="Kuo A."/>
            <person name="Mondo S.J."/>
            <person name="Salamov A.A."/>
            <person name="Labutti K."/>
            <person name="Zhao Z."/>
            <person name="Chiniquy J."/>
            <person name="Barry K."/>
            <person name="Brewer H.M."/>
            <person name="Purvine S.O."/>
            <person name="Wright A.T."/>
            <person name="Boxma B."/>
            <person name="Van Alen T."/>
            <person name="Hackstein J.H."/>
            <person name="Baker S.E."/>
            <person name="Grigoriev I.V."/>
            <person name="O'Malley M.A."/>
        </authorList>
    </citation>
    <scope>NUCLEOTIDE SEQUENCE [LARGE SCALE GENOMIC DNA]</scope>
    <source>
        <strain evidence="1 2">G1</strain>
    </source>
</reference>
<dbReference type="PANTHER" id="PTHR31859">
    <property type="entry name" value="TETRATRICOPEPTIDE REPEAT PROTEIN 39 FAMILY MEMBER"/>
    <property type="match status" value="1"/>
</dbReference>
<dbReference type="InterPro" id="IPR019412">
    <property type="entry name" value="IML2/TPR_39"/>
</dbReference>
<dbReference type="Proteomes" id="UP000193920">
    <property type="component" value="Unassembled WGS sequence"/>
</dbReference>
<proteinExistence type="predicted"/>
<keyword evidence="2" id="KW-1185">Reference proteome</keyword>
<protein>
    <submittedName>
        <fullName evidence="1">Uncharacterized protein</fullName>
    </submittedName>
</protein>
<sequence length="578" mass="67069">MVIDGSIDFKYLLRLLKTAEKSVMELLTKKSHKLYNKSYSISSLCNTQNGDSLPVSENTSISSIFSNVTSFSNLADYDNEDDNSGSPSLDKEKSAFQKMKSFYDSLFFKNCEIFYAEIILIRGFIEIVIGKEIRGVIHIRKAWKLYNLFQNEAYMNKSGSTEKEIYLLSAIKYSTMFGIGFAHLFSYLLNKNSLQTINLTPNIDEGKKIFENIIQVNEFKSPIAALLLIINHLYFNKCKQAEKACQLIKKHFPNSIVFSYICNICLLKQYEFSKIPKEINSNSLFECDQEKFIKYLGPFFNNKVILPLLNQNWEETLKNLKEYSNLVDSKNLKLRNKDYCEHEYNIGKCIKINTPSLVPNNKLCFYCLFQPSVIPITKIEQNIYKWCCLQMLLFIYKKKLKSLKNKKFKNKGKEKEKEFNIDSTEGNSIIEISGSIDIDNNSSTSSIESNDESEFNPEFKTNKAKYKELKEEFRKFNDIFINQCKEYKKFIESLDSNENNSEILDNTYISISCQLDPIILYIASHIDNKNVHLNNSNTSILSKSSPLINIICLLFVIHYASPSEMRDLLVKFMYLFVY</sequence>
<dbReference type="OrthoDB" id="2154985at2759"/>
<dbReference type="AlphaFoldDB" id="A0A1Y2AHK8"/>
<accession>A0A1Y2AHK8</accession>
<name>A0A1Y2AHK8_9FUNG</name>